<proteinExistence type="predicted"/>
<protein>
    <submittedName>
        <fullName evidence="2">Uncharacterized protein</fullName>
    </submittedName>
</protein>
<evidence type="ECO:0000256" key="1">
    <source>
        <dbReference type="SAM" id="MobiDB-lite"/>
    </source>
</evidence>
<name>A0A5E7ZYU3_9SPHN</name>
<reference evidence="2 3" key="1">
    <citation type="submission" date="2019-09" db="EMBL/GenBank/DDBJ databases">
        <authorList>
            <person name="Dittami M. S."/>
        </authorList>
    </citation>
    <scope>NUCLEOTIDE SEQUENCE [LARGE SCALE GENOMIC DNA]</scope>
    <source>
        <strain evidence="2">SPHINGO391</strain>
    </source>
</reference>
<evidence type="ECO:0000313" key="3">
    <source>
        <dbReference type="Proteomes" id="UP000326857"/>
    </source>
</evidence>
<organism evidence="2 3">
    <name type="scientific">Sphingomonas aurantiaca</name>
    <dbReference type="NCBI Taxonomy" id="185949"/>
    <lineage>
        <taxon>Bacteria</taxon>
        <taxon>Pseudomonadati</taxon>
        <taxon>Pseudomonadota</taxon>
        <taxon>Alphaproteobacteria</taxon>
        <taxon>Sphingomonadales</taxon>
        <taxon>Sphingomonadaceae</taxon>
        <taxon>Sphingomonas</taxon>
    </lineage>
</organism>
<feature type="compositionally biased region" description="Polar residues" evidence="1">
    <location>
        <begin position="79"/>
        <end position="90"/>
    </location>
</feature>
<feature type="region of interest" description="Disordered" evidence="1">
    <location>
        <begin position="58"/>
        <end position="90"/>
    </location>
</feature>
<sequence>MRGAWCDPRLYRMLSASPSPFSVILTKVRIQSYRAQRLVLWILTFVRMTEADVVDGGVRGRRGGRVTQGGGRTKVRPPSWSSVRQRQVSA</sequence>
<dbReference type="AlphaFoldDB" id="A0A5E7ZYU3"/>
<dbReference type="Proteomes" id="UP000326857">
    <property type="component" value="Unassembled WGS sequence"/>
</dbReference>
<accession>A0A5E7ZYU3</accession>
<dbReference type="EMBL" id="CABVLI010000042">
    <property type="protein sequence ID" value="VVT22319.1"/>
    <property type="molecule type" value="Genomic_DNA"/>
</dbReference>
<evidence type="ECO:0000313" key="2">
    <source>
        <dbReference type="EMBL" id="VVT22319.1"/>
    </source>
</evidence>
<gene>
    <name evidence="2" type="ORF">SPHINGO391_470340</name>
</gene>